<accession>A0A081BZ71</accession>
<organism evidence="4">
    <name type="scientific">Vecturithrix granuli</name>
    <dbReference type="NCBI Taxonomy" id="1499967"/>
    <lineage>
        <taxon>Bacteria</taxon>
        <taxon>Candidatus Moduliflexota</taxon>
        <taxon>Candidatus Vecturitrichia</taxon>
        <taxon>Candidatus Vecturitrichales</taxon>
        <taxon>Candidatus Vecturitrichaceae</taxon>
        <taxon>Candidatus Vecturithrix</taxon>
    </lineage>
</organism>
<dbReference type="InterPro" id="IPR034660">
    <property type="entry name" value="DinB/YfiT-like"/>
</dbReference>
<evidence type="ECO:0000256" key="2">
    <source>
        <dbReference type="ARBA" id="ARBA00022723"/>
    </source>
</evidence>
<evidence type="ECO:0000256" key="3">
    <source>
        <dbReference type="PIRSR" id="PIRSR607837-1"/>
    </source>
</evidence>
<dbReference type="SUPFAM" id="SSF109854">
    <property type="entry name" value="DinB/YfiT-like putative metalloenzymes"/>
    <property type="match status" value="1"/>
</dbReference>
<evidence type="ECO:0000256" key="1">
    <source>
        <dbReference type="ARBA" id="ARBA00008635"/>
    </source>
</evidence>
<comment type="similarity">
    <text evidence="1">Belongs to the DinB family.</text>
</comment>
<evidence type="ECO:0000313" key="4">
    <source>
        <dbReference type="EMBL" id="GAK57626.1"/>
    </source>
</evidence>
<keyword evidence="2 3" id="KW-0479">Metal-binding</keyword>
<sequence>MHHKLIKLYTYNWWANTRILDAIESLSEDELETDLGGSFASIYQTINHIFRVEWLFLRRWKGLSTDTPFSMKKKETLRKSWEELEQERKTYFQELDEHALDGTLQYCDTKGQLIIVTLWQAIFQCLNHSTFHRGQIISKFRQIGKVPPSTDFITYCRESENREQP</sequence>
<dbReference type="PANTHER" id="PTHR37302:SF3">
    <property type="entry name" value="DAMAGE-INDUCIBLE PROTEIN DINB"/>
    <property type="match status" value="1"/>
</dbReference>
<dbReference type="InterPro" id="IPR007837">
    <property type="entry name" value="DinB"/>
</dbReference>
<dbReference type="PANTHER" id="PTHR37302">
    <property type="entry name" value="SLR1116 PROTEIN"/>
    <property type="match status" value="1"/>
</dbReference>
<evidence type="ECO:0000313" key="5">
    <source>
        <dbReference type="Proteomes" id="UP000030661"/>
    </source>
</evidence>
<dbReference type="EMBL" id="DF820466">
    <property type="protein sequence ID" value="GAK57626.1"/>
    <property type="molecule type" value="Genomic_DNA"/>
</dbReference>
<dbReference type="Gene3D" id="1.20.120.450">
    <property type="entry name" value="dinb family like domain"/>
    <property type="match status" value="1"/>
</dbReference>
<dbReference type="eggNOG" id="COG2318">
    <property type="taxonomic scope" value="Bacteria"/>
</dbReference>
<dbReference type="GO" id="GO:0046872">
    <property type="term" value="F:metal ion binding"/>
    <property type="evidence" value="ECO:0007669"/>
    <property type="project" value="UniProtKB-KW"/>
</dbReference>
<dbReference type="Pfam" id="PF05163">
    <property type="entry name" value="DinB"/>
    <property type="match status" value="1"/>
</dbReference>
<name>A0A081BZ71_VECG1</name>
<feature type="binding site" evidence="3">
    <location>
        <position position="132"/>
    </location>
    <ligand>
        <name>a divalent metal cation</name>
        <dbReference type="ChEBI" id="CHEBI:60240"/>
    </ligand>
</feature>
<proteinExistence type="inferred from homology"/>
<dbReference type="AlphaFoldDB" id="A0A081BZ71"/>
<reference evidence="4" key="1">
    <citation type="journal article" date="2015" name="PeerJ">
        <title>First genomic representation of candidate bacterial phylum KSB3 points to enhanced environmental sensing as a trigger of wastewater bulking.</title>
        <authorList>
            <person name="Sekiguchi Y."/>
            <person name="Ohashi A."/>
            <person name="Parks D.H."/>
            <person name="Yamauchi T."/>
            <person name="Tyson G.W."/>
            <person name="Hugenholtz P."/>
        </authorList>
    </citation>
    <scope>NUCLEOTIDE SEQUENCE [LARGE SCALE GENOMIC DNA]</scope>
</reference>
<dbReference type="Proteomes" id="UP000030661">
    <property type="component" value="Unassembled WGS sequence"/>
</dbReference>
<gene>
    <name evidence="4" type="ORF">U27_04593</name>
</gene>
<feature type="binding site" evidence="3">
    <location>
        <position position="48"/>
    </location>
    <ligand>
        <name>a divalent metal cation</name>
        <dbReference type="ChEBI" id="CHEBI:60240"/>
    </ligand>
</feature>
<dbReference type="HOGENOM" id="CLU_101283_1_1_0"/>
<feature type="binding site" evidence="3">
    <location>
        <position position="128"/>
    </location>
    <ligand>
        <name>a divalent metal cation</name>
        <dbReference type="ChEBI" id="CHEBI:60240"/>
    </ligand>
</feature>
<keyword evidence="5" id="KW-1185">Reference proteome</keyword>
<protein>
    <submittedName>
        <fullName evidence="4">DinB family protein</fullName>
    </submittedName>
</protein>